<organism evidence="2 3">
    <name type="scientific">Isoalcanivorax pacificus W11-5</name>
    <dbReference type="NCBI Taxonomy" id="391936"/>
    <lineage>
        <taxon>Bacteria</taxon>
        <taxon>Pseudomonadati</taxon>
        <taxon>Pseudomonadota</taxon>
        <taxon>Gammaproteobacteria</taxon>
        <taxon>Oceanospirillales</taxon>
        <taxon>Alcanivoracaceae</taxon>
        <taxon>Isoalcanivorax</taxon>
    </lineage>
</organism>
<dbReference type="KEGG" id="apac:S7S_03515"/>
<dbReference type="STRING" id="391936.S7S_03515"/>
<dbReference type="EMBL" id="CP004387">
    <property type="protein sequence ID" value="AJD47125.1"/>
    <property type="molecule type" value="Genomic_DNA"/>
</dbReference>
<sequence length="316" mass="35011">MSAHFLPVAMVALFAAFTNEGCEFGNRSDDGRASFALIDGPAERVDLVKLTINRITLGYENGSVNLPIDPPVVIDNLLDFQGTNARQLLPLEEVRDGTYDWIRLYISERNDDSLVRERENGQEFPLQLEEDAVSGTETRYLQLNQSFRIPDDEDARFTLELDLRKALLKPESSYYLLRPTLRLARNEDSGTISGTVAEALVTADYCTSDNAADEGRSLGNNVYLYRGAGVNMGDIYTNRAGTPIGSRNPYATAQVIKDTGSSEYSFEFGFIPAGSYTLGVTCQGMADEPMRQDSLRFDARQEIVVEAGEVLELDLL</sequence>
<dbReference type="HOGENOM" id="CLU_072066_0_0_6"/>
<feature type="domain" description="DUF4382" evidence="1">
    <location>
        <begin position="31"/>
        <end position="179"/>
    </location>
</feature>
<dbReference type="OrthoDB" id="7062064at2"/>
<evidence type="ECO:0000313" key="3">
    <source>
        <dbReference type="Proteomes" id="UP000006764"/>
    </source>
</evidence>
<keyword evidence="2" id="KW-0449">Lipoprotein</keyword>
<name>A0A0B4XK97_9GAMM</name>
<proteinExistence type="predicted"/>
<gene>
    <name evidence="2" type="ORF">S7S_03515</name>
</gene>
<protein>
    <submittedName>
        <fullName evidence="2">Putative lipoprotein</fullName>
    </submittedName>
</protein>
<dbReference type="Proteomes" id="UP000006764">
    <property type="component" value="Chromosome"/>
</dbReference>
<dbReference type="AlphaFoldDB" id="A0A0B4XK97"/>
<keyword evidence="3" id="KW-1185">Reference proteome</keyword>
<reference evidence="2 3" key="1">
    <citation type="journal article" date="2012" name="J. Bacteriol.">
        <title>Genome sequence of an alkane-degrading bacterium, Alcanivorax pacificus type strain W11-5, isolated from deep sea sediment.</title>
        <authorList>
            <person name="Lai Q."/>
            <person name="Shao Z."/>
        </authorList>
    </citation>
    <scope>NUCLEOTIDE SEQUENCE [LARGE SCALE GENOMIC DNA]</scope>
    <source>
        <strain evidence="2 3">W11-5</strain>
    </source>
</reference>
<evidence type="ECO:0000313" key="2">
    <source>
        <dbReference type="EMBL" id="AJD47125.1"/>
    </source>
</evidence>
<accession>A0A0B4XK97</accession>
<dbReference type="RefSeq" id="WP_008738243.1">
    <property type="nucleotide sequence ID" value="NZ_CP004387.1"/>
</dbReference>
<dbReference type="Pfam" id="PF14321">
    <property type="entry name" value="DUF4382"/>
    <property type="match status" value="1"/>
</dbReference>
<dbReference type="InterPro" id="IPR025491">
    <property type="entry name" value="DUF4382"/>
</dbReference>
<evidence type="ECO:0000259" key="1">
    <source>
        <dbReference type="Pfam" id="PF14321"/>
    </source>
</evidence>